<keyword evidence="5" id="KW-0560">Oxidoreductase</keyword>
<dbReference type="PRINTS" id="PR00370">
    <property type="entry name" value="FMOXYGENASE"/>
</dbReference>
<evidence type="ECO:0000256" key="5">
    <source>
        <dbReference type="ARBA" id="ARBA00023002"/>
    </source>
</evidence>
<dbReference type="SUPFAM" id="SSF51905">
    <property type="entry name" value="FAD/NAD(P)-binding domain"/>
    <property type="match status" value="2"/>
</dbReference>
<keyword evidence="6" id="KW-0503">Monooxygenase</keyword>
<dbReference type="GO" id="GO:0050660">
    <property type="term" value="F:flavin adenine dinucleotide binding"/>
    <property type="evidence" value="ECO:0007669"/>
    <property type="project" value="InterPro"/>
</dbReference>
<proteinExistence type="inferred from homology"/>
<dbReference type="GO" id="GO:0050661">
    <property type="term" value="F:NADP binding"/>
    <property type="evidence" value="ECO:0007669"/>
    <property type="project" value="InterPro"/>
</dbReference>
<evidence type="ECO:0000313" key="7">
    <source>
        <dbReference type="Proteomes" id="UP000006683"/>
    </source>
</evidence>
<dbReference type="EMBL" id="CP002209">
    <property type="protein sequence ID" value="ADN77498.1"/>
    <property type="molecule type" value="Genomic_DNA"/>
</dbReference>
<dbReference type="STRING" id="550540.Fbal_3299"/>
<keyword evidence="2" id="KW-0285">Flavoprotein</keyword>
<dbReference type="HOGENOM" id="CLU_006909_8_3_6"/>
<keyword evidence="4" id="KW-0521">NADP</keyword>
<dbReference type="PANTHER" id="PTHR23023">
    <property type="entry name" value="DIMETHYLANILINE MONOOXYGENASE"/>
    <property type="match status" value="1"/>
</dbReference>
<dbReference type="PIRSF" id="PIRSF000332">
    <property type="entry name" value="FMO"/>
    <property type="match status" value="1"/>
</dbReference>
<dbReference type="GO" id="GO:0004499">
    <property type="term" value="F:N,N-dimethylaniline monooxygenase activity"/>
    <property type="evidence" value="ECO:0007669"/>
    <property type="project" value="InterPro"/>
</dbReference>
<dbReference type="GeneID" id="67183512"/>
<dbReference type="InterPro" id="IPR036188">
    <property type="entry name" value="FAD/NAD-bd_sf"/>
</dbReference>
<accession>E1SWN6</accession>
<dbReference type="RefSeq" id="WP_013346804.1">
    <property type="nucleotide sequence ID" value="NC_014541.1"/>
</dbReference>
<name>E1SWN6_FERBD</name>
<evidence type="ECO:0000313" key="6">
    <source>
        <dbReference type="EMBL" id="ADN77498.1"/>
    </source>
</evidence>
<dbReference type="Proteomes" id="UP000006683">
    <property type="component" value="Chromosome"/>
</dbReference>
<dbReference type="KEGG" id="fbl:Fbal_3299"/>
<dbReference type="Pfam" id="PF00743">
    <property type="entry name" value="FMO-like"/>
    <property type="match status" value="1"/>
</dbReference>
<protein>
    <submittedName>
        <fullName evidence="6">Flavin-containing monooxygenase FMO</fullName>
    </submittedName>
</protein>
<sequence length="442" mass="49931">MTRVCIIGAGPSGFTALKALREAGIETVCFEASDDIGGNWYYNNPNGQSACYQSLHIDTSKTKAGFDDFPMPDDYPDFPSHQQIFQYFQNYVAHFQLRPHIRFNTWVTEVTPESGGWRVVTDQGEAAHFDYVLVANGHHWKPSWPDYPGDFSGETLHAHSYRHPGDPVQMQGKRVLVVGFGNSAMDIASELSPRYLTERLCVSARRGGYIMPKYLFGQPADKALLPPWVPGWLARRLFRWVYRFTVGDVTRWGIQQPDHQPLEAHPSVSGEFLQRLGSGDIEMRPAIERLAGDEVVFSDGRQERFDVLVFATGYDISFPFLPEGLVPLDDNRLPLFKRLLRPEHPNLIFLGLAQALPSLLNLAQVQMRLVVPLIQGRYRLPSAAEMEAAIAADEQAHGGHYYASRRHTMQLDFARYEREIATELKRGVSARRGGNRVEKQSA</sequence>
<dbReference type="eggNOG" id="COG2072">
    <property type="taxonomic scope" value="Bacteria"/>
</dbReference>
<organism evidence="6 7">
    <name type="scientific">Ferrimonas balearica (strain DSM 9799 / CCM 4581 / KCTC 23876 / PAT)</name>
    <dbReference type="NCBI Taxonomy" id="550540"/>
    <lineage>
        <taxon>Bacteria</taxon>
        <taxon>Pseudomonadati</taxon>
        <taxon>Pseudomonadota</taxon>
        <taxon>Gammaproteobacteria</taxon>
        <taxon>Alteromonadales</taxon>
        <taxon>Ferrimonadaceae</taxon>
        <taxon>Ferrimonas</taxon>
    </lineage>
</organism>
<reference evidence="6 7" key="1">
    <citation type="journal article" date="2010" name="Stand. Genomic Sci.">
        <title>Complete genome sequence of Ferrimonas balearica type strain (PAT).</title>
        <authorList>
            <person name="Nolan M."/>
            <person name="Sikorski J."/>
            <person name="Davenport K."/>
            <person name="Lucas S."/>
            <person name="Glavina Del Rio T."/>
            <person name="Tice H."/>
            <person name="Cheng J."/>
            <person name="Goodwin L."/>
            <person name="Pitluck S."/>
            <person name="Liolios K."/>
            <person name="Ivanova N."/>
            <person name="Mavromatis K."/>
            <person name="Ovchinnikova G."/>
            <person name="Pati A."/>
            <person name="Chen A."/>
            <person name="Palaniappan K."/>
            <person name="Land M."/>
            <person name="Hauser L."/>
            <person name="Chang Y."/>
            <person name="Jeffries C."/>
            <person name="Tapia R."/>
            <person name="Brettin T."/>
            <person name="Detter J."/>
            <person name="Han C."/>
            <person name="Yasawong M."/>
            <person name="Rohde M."/>
            <person name="Tindall B."/>
            <person name="Goker M."/>
            <person name="Woyke T."/>
            <person name="Bristow J."/>
            <person name="Eisen J."/>
            <person name="Markowitz V."/>
            <person name="Hugenholtz P."/>
            <person name="Kyrpides N."/>
            <person name="Klenk H."/>
            <person name="Lapidus A."/>
        </authorList>
    </citation>
    <scope>NUCLEOTIDE SEQUENCE [LARGE SCALE GENOMIC DNA]</scope>
    <source>
        <strain evidence="7">DSM 9799 / CCM 4581 / KCTC 23876 / PAT</strain>
    </source>
</reference>
<keyword evidence="7" id="KW-1185">Reference proteome</keyword>
<evidence type="ECO:0000256" key="4">
    <source>
        <dbReference type="ARBA" id="ARBA00022857"/>
    </source>
</evidence>
<dbReference type="InterPro" id="IPR020946">
    <property type="entry name" value="Flavin_mOase-like"/>
</dbReference>
<keyword evidence="3" id="KW-0274">FAD</keyword>
<comment type="similarity">
    <text evidence="1">Belongs to the FMO family.</text>
</comment>
<evidence type="ECO:0000256" key="2">
    <source>
        <dbReference type="ARBA" id="ARBA00022630"/>
    </source>
</evidence>
<dbReference type="AlphaFoldDB" id="E1SWN6"/>
<evidence type="ECO:0000256" key="3">
    <source>
        <dbReference type="ARBA" id="ARBA00022827"/>
    </source>
</evidence>
<gene>
    <name evidence="6" type="ordered locus">Fbal_3299</name>
</gene>
<evidence type="ECO:0000256" key="1">
    <source>
        <dbReference type="ARBA" id="ARBA00009183"/>
    </source>
</evidence>
<dbReference type="Gene3D" id="3.50.50.60">
    <property type="entry name" value="FAD/NAD(P)-binding domain"/>
    <property type="match status" value="1"/>
</dbReference>
<dbReference type="InterPro" id="IPR000960">
    <property type="entry name" value="Flavin_mOase"/>
</dbReference>
<dbReference type="InterPro" id="IPR050346">
    <property type="entry name" value="FMO-like"/>
</dbReference>
<dbReference type="OrthoDB" id="9790219at2"/>